<dbReference type="Pfam" id="PF03437">
    <property type="entry name" value="BtpA"/>
    <property type="match status" value="1"/>
</dbReference>
<dbReference type="SUPFAM" id="SSF51366">
    <property type="entry name" value="Ribulose-phoshate binding barrel"/>
    <property type="match status" value="1"/>
</dbReference>
<dbReference type="Proteomes" id="UP001597302">
    <property type="component" value="Unassembled WGS sequence"/>
</dbReference>
<organism evidence="2 3">
    <name type="scientific">Paracoccus nototheniae</name>
    <dbReference type="NCBI Taxonomy" id="2489002"/>
    <lineage>
        <taxon>Bacteria</taxon>
        <taxon>Pseudomonadati</taxon>
        <taxon>Pseudomonadota</taxon>
        <taxon>Alphaproteobacteria</taxon>
        <taxon>Rhodobacterales</taxon>
        <taxon>Paracoccaceae</taxon>
        <taxon>Paracoccus</taxon>
    </lineage>
</organism>
<dbReference type="PANTHER" id="PTHR21381:SF3">
    <property type="entry name" value="SGC REGION PROTEIN SGCQ-RELATED"/>
    <property type="match status" value="1"/>
</dbReference>
<dbReference type="InterPro" id="IPR011060">
    <property type="entry name" value="RibuloseP-bd_barrel"/>
</dbReference>
<reference evidence="3" key="1">
    <citation type="journal article" date="2019" name="Int. J. Syst. Evol. Microbiol.">
        <title>The Global Catalogue of Microorganisms (GCM) 10K type strain sequencing project: providing services to taxonomists for standard genome sequencing and annotation.</title>
        <authorList>
            <consortium name="The Broad Institute Genomics Platform"/>
            <consortium name="The Broad Institute Genome Sequencing Center for Infectious Disease"/>
            <person name="Wu L."/>
            <person name="Ma J."/>
        </authorList>
    </citation>
    <scope>NUCLEOTIDE SEQUENCE [LARGE SCALE GENOMIC DNA]</scope>
    <source>
        <strain evidence="3">CCM 8875</strain>
    </source>
</reference>
<sequence>MTHATLAHSADDPLVIGALHLPDLSVNRDLTLSQLEDFALTNAGAFIAGGMRRIMLQDQTRQSGPAVPETIALTAAIGRSLKRAFPQMSLGIIVQAHDAEAPLAIARASGADFVRLKVFVGAAMTFEGARDPLAVRAVTYRHHLRAGDIAIMADVFDRTSRPLIDVEPADAAVAAQKYGADALVLTGSSFADSVARVAAARQAGVTRPILIGGSVDQGNIVQALAAADGAIVSTSLMSRQGGLSARWDRDLIARLMDTLRERAPA</sequence>
<evidence type="ECO:0000313" key="2">
    <source>
        <dbReference type="EMBL" id="MFD1482689.1"/>
    </source>
</evidence>
<keyword evidence="3" id="KW-1185">Reference proteome</keyword>
<gene>
    <name evidence="2" type="ORF">ACFQ5P_15445</name>
</gene>
<dbReference type="PANTHER" id="PTHR21381">
    <property type="entry name" value="ZGC:162297"/>
    <property type="match status" value="1"/>
</dbReference>
<name>A0ABW4E1W4_9RHOB</name>
<comment type="similarity">
    <text evidence="1">Belongs to the BtpA family.</text>
</comment>
<dbReference type="RefSeq" id="WP_131578831.1">
    <property type="nucleotide sequence ID" value="NZ_CBCSAJ010000139.1"/>
</dbReference>
<dbReference type="EMBL" id="JBHTOQ010000035">
    <property type="protein sequence ID" value="MFD1482689.1"/>
    <property type="molecule type" value="Genomic_DNA"/>
</dbReference>
<dbReference type="InterPro" id="IPR005137">
    <property type="entry name" value="BtpA"/>
</dbReference>
<accession>A0ABW4E1W4</accession>
<proteinExistence type="inferred from homology"/>
<evidence type="ECO:0000313" key="3">
    <source>
        <dbReference type="Proteomes" id="UP001597302"/>
    </source>
</evidence>
<dbReference type="Gene3D" id="3.40.50.2300">
    <property type="match status" value="1"/>
</dbReference>
<protein>
    <submittedName>
        <fullName evidence="2">BtpA/SgcQ family protein</fullName>
    </submittedName>
</protein>
<comment type="caution">
    <text evidence="2">The sequence shown here is derived from an EMBL/GenBank/DDBJ whole genome shotgun (WGS) entry which is preliminary data.</text>
</comment>
<evidence type="ECO:0000256" key="1">
    <source>
        <dbReference type="ARBA" id="ARBA00006007"/>
    </source>
</evidence>